<feature type="domain" description="Thioredoxin" evidence="2">
    <location>
        <begin position="21"/>
        <end position="146"/>
    </location>
</feature>
<keyword evidence="1" id="KW-0472">Membrane</keyword>
<dbReference type="Proteomes" id="UP000182977">
    <property type="component" value="Chromosome I"/>
</dbReference>
<evidence type="ECO:0000313" key="4">
    <source>
        <dbReference type="Proteomes" id="UP000182977"/>
    </source>
</evidence>
<dbReference type="PROSITE" id="PS51352">
    <property type="entry name" value="THIOREDOXIN_2"/>
    <property type="match status" value="1"/>
</dbReference>
<protein>
    <submittedName>
        <fullName evidence="3">Thiol-disulfide isomerase or thioredoxin</fullName>
    </submittedName>
</protein>
<keyword evidence="1" id="KW-0812">Transmembrane</keyword>
<proteinExistence type="predicted"/>
<name>A0A1H2FW28_9ACTN</name>
<evidence type="ECO:0000259" key="2">
    <source>
        <dbReference type="PROSITE" id="PS51352"/>
    </source>
</evidence>
<evidence type="ECO:0000313" key="3">
    <source>
        <dbReference type="EMBL" id="SDU11218.1"/>
    </source>
</evidence>
<dbReference type="Pfam" id="PF00085">
    <property type="entry name" value="Thioredoxin"/>
    <property type="match status" value="1"/>
</dbReference>
<organism evidence="3 4">
    <name type="scientific">Jiangella alkaliphila</name>
    <dbReference type="NCBI Taxonomy" id="419479"/>
    <lineage>
        <taxon>Bacteria</taxon>
        <taxon>Bacillati</taxon>
        <taxon>Actinomycetota</taxon>
        <taxon>Actinomycetes</taxon>
        <taxon>Jiangellales</taxon>
        <taxon>Jiangellaceae</taxon>
        <taxon>Jiangella</taxon>
    </lineage>
</organism>
<gene>
    <name evidence="3" type="ORF">SAMN04488563_0137</name>
</gene>
<dbReference type="InterPro" id="IPR036249">
    <property type="entry name" value="Thioredoxin-like_sf"/>
</dbReference>
<dbReference type="Gene3D" id="3.40.30.10">
    <property type="entry name" value="Glutaredoxin"/>
    <property type="match status" value="1"/>
</dbReference>
<keyword evidence="4" id="KW-1185">Reference proteome</keyword>
<reference evidence="4" key="1">
    <citation type="submission" date="2016-10" db="EMBL/GenBank/DDBJ databases">
        <authorList>
            <person name="Varghese N."/>
            <person name="Submissions S."/>
        </authorList>
    </citation>
    <scope>NUCLEOTIDE SEQUENCE [LARGE SCALE GENOMIC DNA]</scope>
    <source>
        <strain evidence="4">DSM 45079</strain>
    </source>
</reference>
<feature type="transmembrane region" description="Helical" evidence="1">
    <location>
        <begin position="12"/>
        <end position="33"/>
    </location>
</feature>
<dbReference type="AlphaFoldDB" id="A0A1H2FW28"/>
<dbReference type="SUPFAM" id="SSF52833">
    <property type="entry name" value="Thioredoxin-like"/>
    <property type="match status" value="1"/>
</dbReference>
<dbReference type="InterPro" id="IPR013766">
    <property type="entry name" value="Thioredoxin_domain"/>
</dbReference>
<dbReference type="EMBL" id="LT629791">
    <property type="protein sequence ID" value="SDU11218.1"/>
    <property type="molecule type" value="Genomic_DNA"/>
</dbReference>
<accession>A0A1H2FW28</accession>
<dbReference type="GO" id="GO:0016853">
    <property type="term" value="F:isomerase activity"/>
    <property type="evidence" value="ECO:0007669"/>
    <property type="project" value="UniProtKB-KW"/>
</dbReference>
<evidence type="ECO:0000256" key="1">
    <source>
        <dbReference type="SAM" id="Phobius"/>
    </source>
</evidence>
<dbReference type="STRING" id="419479.SAMN04488563_0137"/>
<sequence length="146" mass="15528">MGIDRRGGRVVPGVTGLVVVVAVLAAATAFGLWRRARDGRVTEARVDDLLGPDELGAALGERATLVQFSTAFCQPCRAARATLRHVAADTDGVVHVEIDAEHHLDLVRRLNILRTPTTLVLDGSGRIVRRATGAPRLADVRAALPV</sequence>
<keyword evidence="1" id="KW-1133">Transmembrane helix</keyword>
<keyword evidence="3" id="KW-0413">Isomerase</keyword>
<dbReference type="CDD" id="cd02947">
    <property type="entry name" value="TRX_family"/>
    <property type="match status" value="1"/>
</dbReference>